<dbReference type="Pfam" id="PF02770">
    <property type="entry name" value="Acyl-CoA_dh_M"/>
    <property type="match status" value="1"/>
</dbReference>
<dbReference type="GeneID" id="91570964"/>
<evidence type="ECO:0000259" key="7">
    <source>
        <dbReference type="Pfam" id="PF02770"/>
    </source>
</evidence>
<evidence type="ECO:0000256" key="1">
    <source>
        <dbReference type="ARBA" id="ARBA00001974"/>
    </source>
</evidence>
<dbReference type="Pfam" id="PF02771">
    <property type="entry name" value="Acyl-CoA_dh_N"/>
    <property type="match status" value="1"/>
</dbReference>
<organism evidence="9 10">
    <name type="scientific">Streptomyces syringium</name>
    <dbReference type="NCBI Taxonomy" id="76729"/>
    <lineage>
        <taxon>Bacteria</taxon>
        <taxon>Bacillati</taxon>
        <taxon>Actinomycetota</taxon>
        <taxon>Actinomycetes</taxon>
        <taxon>Kitasatosporales</taxon>
        <taxon>Streptomycetaceae</taxon>
        <taxon>Streptomyces</taxon>
    </lineage>
</organism>
<dbReference type="Gene3D" id="2.40.110.10">
    <property type="entry name" value="Butyryl-CoA Dehydrogenase, subunit A, domain 2"/>
    <property type="match status" value="1"/>
</dbReference>
<feature type="domain" description="Acyl-CoA oxidase/dehydrogenase middle" evidence="7">
    <location>
        <begin position="128"/>
        <end position="210"/>
    </location>
</feature>
<dbReference type="InterPro" id="IPR046373">
    <property type="entry name" value="Acyl-CoA_Oxase/DH_mid-dom_sf"/>
</dbReference>
<accession>A0ABS4Y748</accession>
<feature type="domain" description="Acyl-CoA dehydrogenase/oxidase C-terminal" evidence="6">
    <location>
        <begin position="222"/>
        <end position="364"/>
    </location>
</feature>
<dbReference type="PANTHER" id="PTHR43884">
    <property type="entry name" value="ACYL-COA DEHYDROGENASE"/>
    <property type="match status" value="1"/>
</dbReference>
<feature type="domain" description="Acyl-CoA dehydrogenase/oxidase N-terminal" evidence="8">
    <location>
        <begin position="29"/>
        <end position="115"/>
    </location>
</feature>
<evidence type="ECO:0000256" key="4">
    <source>
        <dbReference type="ARBA" id="ARBA00022827"/>
    </source>
</evidence>
<proteinExistence type="inferred from homology"/>
<comment type="caution">
    <text evidence="9">The sequence shown here is derived from an EMBL/GenBank/DDBJ whole genome shotgun (WGS) entry which is preliminary data.</text>
</comment>
<evidence type="ECO:0000259" key="8">
    <source>
        <dbReference type="Pfam" id="PF02771"/>
    </source>
</evidence>
<name>A0ABS4Y748_9ACTN</name>
<dbReference type="PANTHER" id="PTHR43884:SF12">
    <property type="entry name" value="ISOVALERYL-COA DEHYDROGENASE, MITOCHONDRIAL-RELATED"/>
    <property type="match status" value="1"/>
</dbReference>
<dbReference type="InterPro" id="IPR037069">
    <property type="entry name" value="AcylCoA_DH/ox_N_sf"/>
</dbReference>
<dbReference type="SUPFAM" id="SSF47203">
    <property type="entry name" value="Acyl-CoA dehydrogenase C-terminal domain-like"/>
    <property type="match status" value="1"/>
</dbReference>
<keyword evidence="10" id="KW-1185">Reference proteome</keyword>
<keyword evidence="5" id="KW-0560">Oxidoreductase</keyword>
<evidence type="ECO:0000313" key="9">
    <source>
        <dbReference type="EMBL" id="MBP2404620.1"/>
    </source>
</evidence>
<keyword evidence="4 5" id="KW-0274">FAD</keyword>
<dbReference type="InterPro" id="IPR013786">
    <property type="entry name" value="AcylCoA_DH/ox_N"/>
</dbReference>
<dbReference type="InterPro" id="IPR036250">
    <property type="entry name" value="AcylCo_DH-like_C"/>
</dbReference>
<evidence type="ECO:0000256" key="3">
    <source>
        <dbReference type="ARBA" id="ARBA00022630"/>
    </source>
</evidence>
<dbReference type="Gene3D" id="1.20.140.10">
    <property type="entry name" value="Butyryl-CoA Dehydrogenase, subunit A, domain 3"/>
    <property type="match status" value="1"/>
</dbReference>
<dbReference type="InterPro" id="IPR009075">
    <property type="entry name" value="AcylCo_DH/oxidase_C"/>
</dbReference>
<dbReference type="SUPFAM" id="SSF56645">
    <property type="entry name" value="Acyl-CoA dehydrogenase NM domain-like"/>
    <property type="match status" value="1"/>
</dbReference>
<dbReference type="InterPro" id="IPR009100">
    <property type="entry name" value="AcylCoA_DH/oxidase_NM_dom_sf"/>
</dbReference>
<dbReference type="Proteomes" id="UP001519291">
    <property type="component" value="Unassembled WGS sequence"/>
</dbReference>
<dbReference type="Pfam" id="PF00441">
    <property type="entry name" value="Acyl-CoA_dh_1"/>
    <property type="match status" value="1"/>
</dbReference>
<evidence type="ECO:0000313" key="10">
    <source>
        <dbReference type="Proteomes" id="UP001519291"/>
    </source>
</evidence>
<keyword evidence="3 5" id="KW-0285">Flavoprotein</keyword>
<reference evidence="9 10" key="1">
    <citation type="submission" date="2021-03" db="EMBL/GenBank/DDBJ databases">
        <title>Sequencing the genomes of 1000 actinobacteria strains.</title>
        <authorList>
            <person name="Klenk H.-P."/>
        </authorList>
    </citation>
    <scope>NUCLEOTIDE SEQUENCE [LARGE SCALE GENOMIC DNA]</scope>
    <source>
        <strain evidence="9 10">DSM 41480</strain>
    </source>
</reference>
<evidence type="ECO:0000256" key="5">
    <source>
        <dbReference type="RuleBase" id="RU362125"/>
    </source>
</evidence>
<protein>
    <submittedName>
        <fullName evidence="9">Alkylation response protein AidB-like acyl-CoA dehydrogenase</fullName>
    </submittedName>
</protein>
<dbReference type="CDD" id="cd00567">
    <property type="entry name" value="ACAD"/>
    <property type="match status" value="1"/>
</dbReference>
<sequence length="380" mass="40181">MRVSEGDVAGLVRSRWGGLLAEIGGGAVERYAEGVPVPKKWFADAGALGLQAFPLPAAVAGADADAVTWGRALEEIGYLCADPAFPVVVSIHTGIASLLCATGNAHLVHTYALPISRGACLPALAFSEGTDLLSMRTELTATGSDFRLSGRKEFITGGLLADVFLTYASDRHGDLVACLVPAHDDGVEVVPARSAGFRTAGAASVTFKDVRVPADRVMTSADGLSHAQQYLNSRRAVIASFTTGQMRRLLESTVTRLQDSVRYGQRLMDLPNVQAAVGRMYVSVEASRSIVHRALTRLDAGDGDPFFDPVVSAAKHHVTEQALAVLNEAFRVLGGHAYYGDPHYGMFLREAFGLLAGAGTQDLLEINLGMCAAQKGKNLA</sequence>
<dbReference type="Gene3D" id="1.10.540.10">
    <property type="entry name" value="Acyl-CoA dehydrogenase/oxidase, N-terminal domain"/>
    <property type="match status" value="1"/>
</dbReference>
<dbReference type="InterPro" id="IPR006091">
    <property type="entry name" value="Acyl-CoA_Oxase/DH_mid-dom"/>
</dbReference>
<evidence type="ECO:0000256" key="2">
    <source>
        <dbReference type="ARBA" id="ARBA00009347"/>
    </source>
</evidence>
<gene>
    <name evidence="9" type="ORF">JO379_004089</name>
</gene>
<comment type="similarity">
    <text evidence="2 5">Belongs to the acyl-CoA dehydrogenase family.</text>
</comment>
<dbReference type="EMBL" id="JAGIOH010000001">
    <property type="protein sequence ID" value="MBP2404620.1"/>
    <property type="molecule type" value="Genomic_DNA"/>
</dbReference>
<comment type="cofactor">
    <cofactor evidence="1 5">
        <name>FAD</name>
        <dbReference type="ChEBI" id="CHEBI:57692"/>
    </cofactor>
</comment>
<evidence type="ECO:0000259" key="6">
    <source>
        <dbReference type="Pfam" id="PF00441"/>
    </source>
</evidence>
<dbReference type="RefSeq" id="WP_209516293.1">
    <property type="nucleotide sequence ID" value="NZ_JAGIOH010000001.1"/>
</dbReference>